<dbReference type="RefSeq" id="WP_091448634.1">
    <property type="nucleotide sequence ID" value="NZ_FOIE01000013.1"/>
</dbReference>
<organism evidence="6 7">
    <name type="scientific">Geodermatophilus poikilotrophus</name>
    <dbReference type="NCBI Taxonomy" id="1333667"/>
    <lineage>
        <taxon>Bacteria</taxon>
        <taxon>Bacillati</taxon>
        <taxon>Actinomycetota</taxon>
        <taxon>Actinomycetes</taxon>
        <taxon>Geodermatophilales</taxon>
        <taxon>Geodermatophilaceae</taxon>
        <taxon>Geodermatophilus</taxon>
    </lineage>
</organism>
<name>A0A1I0INA4_9ACTN</name>
<keyword evidence="2 4" id="KW-0547">Nucleotide-binding</keyword>
<keyword evidence="3 4" id="KW-0067">ATP-binding</keyword>
<keyword evidence="7" id="KW-1185">Reference proteome</keyword>
<dbReference type="Gene3D" id="3.30.1490.20">
    <property type="entry name" value="ATP-grasp fold, A domain"/>
    <property type="match status" value="1"/>
</dbReference>
<protein>
    <submittedName>
        <fullName evidence="6">Carbamoyl-phosphate synthase large subunit</fullName>
    </submittedName>
</protein>
<accession>A0A1I0INA4</accession>
<dbReference type="GO" id="GO:0046872">
    <property type="term" value="F:metal ion binding"/>
    <property type="evidence" value="ECO:0007669"/>
    <property type="project" value="InterPro"/>
</dbReference>
<dbReference type="SUPFAM" id="SSF51735">
    <property type="entry name" value="NAD(P)-binding Rossmann-fold domains"/>
    <property type="match status" value="1"/>
</dbReference>
<evidence type="ECO:0000313" key="7">
    <source>
        <dbReference type="Proteomes" id="UP000198507"/>
    </source>
</evidence>
<dbReference type="InterPro" id="IPR036291">
    <property type="entry name" value="NAD(P)-bd_dom_sf"/>
</dbReference>
<dbReference type="Proteomes" id="UP000198507">
    <property type="component" value="Unassembled WGS sequence"/>
</dbReference>
<dbReference type="Gene3D" id="3.40.50.20">
    <property type="match status" value="1"/>
</dbReference>
<dbReference type="PANTHER" id="PTHR43585">
    <property type="entry name" value="FUMIPYRROLE BIOSYNTHESIS PROTEIN C"/>
    <property type="match status" value="1"/>
</dbReference>
<dbReference type="Pfam" id="PF21360">
    <property type="entry name" value="PylC-like_N"/>
    <property type="match status" value="1"/>
</dbReference>
<dbReference type="AlphaFoldDB" id="A0A1I0INA4"/>
<evidence type="ECO:0000256" key="4">
    <source>
        <dbReference type="PROSITE-ProRule" id="PRU00409"/>
    </source>
</evidence>
<dbReference type="InterPro" id="IPR052032">
    <property type="entry name" value="ATP-dep_AA_Ligase"/>
</dbReference>
<dbReference type="Pfam" id="PF15632">
    <property type="entry name" value="ATPgrasp_Ter"/>
    <property type="match status" value="1"/>
</dbReference>
<sequence length="346" mass="34506">MTPSLPQPRTPTAAVPSDGPAVLVTGAGGPAGVAVVRRLVALGHRVVAGDADSAAAGGALADVAVTLPRGDHPRFVEAIVGVCTAHGVDALVSTVAEELPHLAAGAGRLAAAGVATWLPDAVAVDVCCDKAAFARTMAAAGVPHPATAASPGEVAGVPGPWVVKPLAGRGSRGVRLLDERAAVVAVLREDDGMIAQTRLTGREFTADALVDRDGTVRVVVPRWREETKAGISVKGRTFASDAVTGVVAAALAAVRLTGPANVQGFVADDGTATVVEINPRFSGGLPLTLAAGADVVGAYLAGVRGAPLPVLSSRPGVAMSRYFAETYTSEDGSPVVDPCAPVAVTA</sequence>
<dbReference type="PANTHER" id="PTHR43585:SF2">
    <property type="entry name" value="ATP-GRASP ENZYME FSQD"/>
    <property type="match status" value="1"/>
</dbReference>
<dbReference type="GO" id="GO:0016874">
    <property type="term" value="F:ligase activity"/>
    <property type="evidence" value="ECO:0007669"/>
    <property type="project" value="UniProtKB-KW"/>
</dbReference>
<evidence type="ECO:0000259" key="5">
    <source>
        <dbReference type="PROSITE" id="PS50975"/>
    </source>
</evidence>
<dbReference type="InterPro" id="IPR011761">
    <property type="entry name" value="ATP-grasp"/>
</dbReference>
<evidence type="ECO:0000256" key="3">
    <source>
        <dbReference type="ARBA" id="ARBA00022840"/>
    </source>
</evidence>
<proteinExistence type="predicted"/>
<keyword evidence="1" id="KW-0436">Ligase</keyword>
<feature type="domain" description="ATP-grasp" evidence="5">
    <location>
        <begin position="134"/>
        <end position="304"/>
    </location>
</feature>
<evidence type="ECO:0000256" key="1">
    <source>
        <dbReference type="ARBA" id="ARBA00022598"/>
    </source>
</evidence>
<dbReference type="OrthoDB" id="24041at2"/>
<dbReference type="InterPro" id="IPR013815">
    <property type="entry name" value="ATP_grasp_subdomain_1"/>
</dbReference>
<evidence type="ECO:0000313" key="6">
    <source>
        <dbReference type="EMBL" id="SET98638.1"/>
    </source>
</evidence>
<dbReference type="PROSITE" id="PS50975">
    <property type="entry name" value="ATP_GRASP"/>
    <property type="match status" value="1"/>
</dbReference>
<dbReference type="InterPro" id="IPR048764">
    <property type="entry name" value="PylC_N"/>
</dbReference>
<dbReference type="GO" id="GO:0005524">
    <property type="term" value="F:ATP binding"/>
    <property type="evidence" value="ECO:0007669"/>
    <property type="project" value="UniProtKB-UniRule"/>
</dbReference>
<evidence type="ECO:0000256" key="2">
    <source>
        <dbReference type="ARBA" id="ARBA00022741"/>
    </source>
</evidence>
<gene>
    <name evidence="6" type="ORF">SAMN04488546_4554</name>
</gene>
<dbReference type="EMBL" id="FOIE01000013">
    <property type="protein sequence ID" value="SET98638.1"/>
    <property type="molecule type" value="Genomic_DNA"/>
</dbReference>
<dbReference type="SUPFAM" id="SSF56059">
    <property type="entry name" value="Glutathione synthetase ATP-binding domain-like"/>
    <property type="match status" value="1"/>
</dbReference>
<reference evidence="7" key="1">
    <citation type="submission" date="2016-10" db="EMBL/GenBank/DDBJ databases">
        <authorList>
            <person name="Varghese N."/>
            <person name="Submissions S."/>
        </authorList>
    </citation>
    <scope>NUCLEOTIDE SEQUENCE [LARGE SCALE GENOMIC DNA]</scope>
    <source>
        <strain evidence="7">DSM 44209</strain>
    </source>
</reference>
<dbReference type="Gene3D" id="3.30.470.20">
    <property type="entry name" value="ATP-grasp fold, B domain"/>
    <property type="match status" value="1"/>
</dbReference>